<proteinExistence type="predicted"/>
<sequence>MVAPCASTECRPHRFVFCNCTFRHTVFRRGLVRRSNEITSMYFNCTPITSLSAMQLLVSWRSDYRPLPFLDPVQAERNPQPHLAPAGAAVVEVCHWRA</sequence>
<reference evidence="2" key="2">
    <citation type="submission" date="2015-01" db="EMBL/GenBank/DDBJ databases">
        <title>Evolutionary Origins and Diversification of the Mycorrhizal Mutualists.</title>
        <authorList>
            <consortium name="DOE Joint Genome Institute"/>
            <consortium name="Mycorrhizal Genomics Consortium"/>
            <person name="Kohler A."/>
            <person name="Kuo A."/>
            <person name="Nagy L.G."/>
            <person name="Floudas D."/>
            <person name="Copeland A."/>
            <person name="Barry K.W."/>
            <person name="Cichocki N."/>
            <person name="Veneault-Fourrey C."/>
            <person name="LaButti K."/>
            <person name="Lindquist E.A."/>
            <person name="Lipzen A."/>
            <person name="Lundell T."/>
            <person name="Morin E."/>
            <person name="Murat C."/>
            <person name="Riley R."/>
            <person name="Ohm R."/>
            <person name="Sun H."/>
            <person name="Tunlid A."/>
            <person name="Henrissat B."/>
            <person name="Grigoriev I.V."/>
            <person name="Hibbett D.S."/>
            <person name="Martin F."/>
        </authorList>
    </citation>
    <scope>NUCLEOTIDE SEQUENCE [LARGE SCALE GENOMIC DNA]</scope>
    <source>
        <strain evidence="2">Marx 270</strain>
    </source>
</reference>
<name>A0A0C3PMR4_PISTI</name>
<dbReference type="Proteomes" id="UP000054217">
    <property type="component" value="Unassembled WGS sequence"/>
</dbReference>
<gene>
    <name evidence="1" type="ORF">M404DRAFT_279690</name>
</gene>
<dbReference type="HOGENOM" id="CLU_2334493_0_0_1"/>
<reference evidence="1 2" key="1">
    <citation type="submission" date="2014-04" db="EMBL/GenBank/DDBJ databases">
        <authorList>
            <consortium name="DOE Joint Genome Institute"/>
            <person name="Kuo A."/>
            <person name="Kohler A."/>
            <person name="Costa M.D."/>
            <person name="Nagy L.G."/>
            <person name="Floudas D."/>
            <person name="Copeland A."/>
            <person name="Barry K.W."/>
            <person name="Cichocki N."/>
            <person name="Veneault-Fourrey C."/>
            <person name="LaButti K."/>
            <person name="Lindquist E.A."/>
            <person name="Lipzen A."/>
            <person name="Lundell T."/>
            <person name="Morin E."/>
            <person name="Murat C."/>
            <person name="Sun H."/>
            <person name="Tunlid A."/>
            <person name="Henrissat B."/>
            <person name="Grigoriev I.V."/>
            <person name="Hibbett D.S."/>
            <person name="Martin F."/>
            <person name="Nordberg H.P."/>
            <person name="Cantor M.N."/>
            <person name="Hua S.X."/>
        </authorList>
    </citation>
    <scope>NUCLEOTIDE SEQUENCE [LARGE SCALE GENOMIC DNA]</scope>
    <source>
        <strain evidence="1 2">Marx 270</strain>
    </source>
</reference>
<accession>A0A0C3PMR4</accession>
<evidence type="ECO:0000313" key="2">
    <source>
        <dbReference type="Proteomes" id="UP000054217"/>
    </source>
</evidence>
<dbReference type="AlphaFoldDB" id="A0A0C3PMR4"/>
<evidence type="ECO:0000313" key="1">
    <source>
        <dbReference type="EMBL" id="KIO09649.1"/>
    </source>
</evidence>
<protein>
    <submittedName>
        <fullName evidence="1">Uncharacterized protein</fullName>
    </submittedName>
</protein>
<dbReference type="InParanoid" id="A0A0C3PMR4"/>
<dbReference type="EMBL" id="KN831954">
    <property type="protein sequence ID" value="KIO09649.1"/>
    <property type="molecule type" value="Genomic_DNA"/>
</dbReference>
<organism evidence="1 2">
    <name type="scientific">Pisolithus tinctorius Marx 270</name>
    <dbReference type="NCBI Taxonomy" id="870435"/>
    <lineage>
        <taxon>Eukaryota</taxon>
        <taxon>Fungi</taxon>
        <taxon>Dikarya</taxon>
        <taxon>Basidiomycota</taxon>
        <taxon>Agaricomycotina</taxon>
        <taxon>Agaricomycetes</taxon>
        <taxon>Agaricomycetidae</taxon>
        <taxon>Boletales</taxon>
        <taxon>Sclerodermatineae</taxon>
        <taxon>Pisolithaceae</taxon>
        <taxon>Pisolithus</taxon>
    </lineage>
</organism>
<keyword evidence="2" id="KW-1185">Reference proteome</keyword>